<dbReference type="InterPro" id="IPR036962">
    <property type="entry name" value="Glyco_hydro_3_N_sf"/>
</dbReference>
<dbReference type="SUPFAM" id="SSF49313">
    <property type="entry name" value="Cadherin-like"/>
    <property type="match status" value="1"/>
</dbReference>
<evidence type="ECO:0000256" key="2">
    <source>
        <dbReference type="ARBA" id="ARBA00022729"/>
    </source>
</evidence>
<gene>
    <name evidence="6" type="ORF">SAMN04487968_10844</name>
</gene>
<evidence type="ECO:0000256" key="1">
    <source>
        <dbReference type="ARBA" id="ARBA00005336"/>
    </source>
</evidence>
<dbReference type="Proteomes" id="UP000198832">
    <property type="component" value="Unassembled WGS sequence"/>
</dbReference>
<reference evidence="6 7" key="1">
    <citation type="submission" date="2016-10" db="EMBL/GenBank/DDBJ databases">
        <authorList>
            <person name="de Groot N.N."/>
        </authorList>
    </citation>
    <scope>NUCLEOTIDE SEQUENCE [LARGE SCALE GENOMIC DNA]</scope>
    <source>
        <strain evidence="6 7">CGMCC 1.7056</strain>
    </source>
</reference>
<dbReference type="Gene3D" id="3.40.50.1700">
    <property type="entry name" value="Glycoside hydrolase family 3 C-terminal domain"/>
    <property type="match status" value="1"/>
</dbReference>
<dbReference type="InterPro" id="IPR044993">
    <property type="entry name" value="BXL"/>
</dbReference>
<evidence type="ECO:0000313" key="7">
    <source>
        <dbReference type="Proteomes" id="UP000198832"/>
    </source>
</evidence>
<dbReference type="SMART" id="SM01217">
    <property type="entry name" value="Fn3_like"/>
    <property type="match status" value="1"/>
</dbReference>
<dbReference type="GO" id="GO:0045493">
    <property type="term" value="P:xylan catabolic process"/>
    <property type="evidence" value="ECO:0007669"/>
    <property type="project" value="InterPro"/>
</dbReference>
<dbReference type="InterPro" id="IPR002772">
    <property type="entry name" value="Glyco_hydro_3_C"/>
</dbReference>
<dbReference type="InterPro" id="IPR015919">
    <property type="entry name" value="Cadherin-like_sf"/>
</dbReference>
<evidence type="ECO:0000259" key="5">
    <source>
        <dbReference type="SMART" id="SM01217"/>
    </source>
</evidence>
<dbReference type="Gene3D" id="2.60.40.10">
    <property type="entry name" value="Immunoglobulins"/>
    <property type="match status" value="2"/>
</dbReference>
<evidence type="ECO:0000256" key="4">
    <source>
        <dbReference type="SAM" id="SignalP"/>
    </source>
</evidence>
<dbReference type="InterPro" id="IPR026891">
    <property type="entry name" value="Fn3-like"/>
</dbReference>
<dbReference type="GO" id="GO:0005509">
    <property type="term" value="F:calcium ion binding"/>
    <property type="evidence" value="ECO:0007669"/>
    <property type="project" value="InterPro"/>
</dbReference>
<dbReference type="GO" id="GO:0046556">
    <property type="term" value="F:alpha-L-arabinofuranosidase activity"/>
    <property type="evidence" value="ECO:0007669"/>
    <property type="project" value="TreeGrafter"/>
</dbReference>
<feature type="chain" id="PRO_5038828582" evidence="4">
    <location>
        <begin position="24"/>
        <end position="1017"/>
    </location>
</feature>
<sequence>MVSRQRRRAVATLGTAVIAGALAATTVGHSAAAPAAPGASSAARASSTPVYLDTSFTPQERAADLVSRMTLAEKAQEMNSSQAPAIPRLGIAAWGWWNESNHGVNASTITPTGNATTLTNTTSYPSDLSMGSTWDPDLVYREASLIGDEARDTAPDNRLNLDFYAPTVNLSRDPRWGRNDESWSEDPTLTAQLAGQYVDGLQGQTPDGELPASAKGYYKAIATLKHYAANNSEVDRRTGSADMDQRTLREYYTKQFADIIKAAHPGSIMSSYNAVNGVPAAASVQLMSDLARDTYGFGGYFTSDCDAVREIQNGHHWQPPTASAPLDQYGRSAYAISAGEDLDCNWGYHDQYSYGNTVPTAVDQQIRTEVDTFNVGDVDTSVTRLFTARIQTGEFDKENQVPWVRAARKRLGGATWTSSPDNNAVTETPERLAQAQESAEHGLVLLKNDQVGSASLLPLSVPRNKAFKVAVVGYFAHPARLDTGGYSSIQVNAGAANNIDAYTGIKDAVEARNPNATVDFLPGVTGGTTAGSLTTVDQATIDAVKGYDAVVVVAGTDRTTSSEDHDRTTTALPGAQAAMISQVEAANPRTVVYLQTVGSVDVRSFEATSPAILWSSYLGQRQGPAIANVLLGKVNPSGHLPFTWYSDDSQLPPITDYAIRPSQSSPGRTYMYYTGTPTFPFGHGLGYSSFRFSDLKVANGSVAASGTISATATVTNTGDVTGAATPQLYVTTPFASAAAERPAKRLLAFDRVTVKPGRSVRVHFSAPASQLAFLNEKTQTMKVDRGTYGLQLAASSSDVRAHASVAVTGRLGRVPTTVTVRPVQTGDAAADVAQRVAFDVGTAIDPQVTVATDDEALHGYVAKGRSTPLPAGMRVRYRSDRRDVVAVEKRGTALRTVGSGVATVTVDATYRGRTVSTSFVVNVAPLHITSEPTATFTAGTAGSFTVTTATTQSPTAQEVPSLSVAGRLPAGLAFTDNGDGTGTISGTPTAAGTSTVRVRASNEVSPTAIQEVTVTVG</sequence>
<dbReference type="OrthoDB" id="9803863at2"/>
<keyword evidence="2 4" id="KW-0732">Signal</keyword>
<dbReference type="PROSITE" id="PS51318">
    <property type="entry name" value="TAT"/>
    <property type="match status" value="1"/>
</dbReference>
<dbReference type="PANTHER" id="PTHR42721">
    <property type="entry name" value="SUGAR HYDROLASE-RELATED"/>
    <property type="match status" value="1"/>
</dbReference>
<organism evidence="6 7">
    <name type="scientific">Nocardioides terrae</name>
    <dbReference type="NCBI Taxonomy" id="574651"/>
    <lineage>
        <taxon>Bacteria</taxon>
        <taxon>Bacillati</taxon>
        <taxon>Actinomycetota</taxon>
        <taxon>Actinomycetes</taxon>
        <taxon>Propionibacteriales</taxon>
        <taxon>Nocardioidaceae</taxon>
        <taxon>Nocardioides</taxon>
    </lineage>
</organism>
<dbReference type="EMBL" id="FOLB01000008">
    <property type="protein sequence ID" value="SFC57291.1"/>
    <property type="molecule type" value="Genomic_DNA"/>
</dbReference>
<dbReference type="Pfam" id="PF00933">
    <property type="entry name" value="Glyco_hydro_3"/>
    <property type="match status" value="1"/>
</dbReference>
<dbReference type="Pfam" id="PF14310">
    <property type="entry name" value="Fn3-like"/>
    <property type="match status" value="1"/>
</dbReference>
<dbReference type="PANTHER" id="PTHR42721:SF3">
    <property type="entry name" value="BETA-D-XYLOSIDASE 5-RELATED"/>
    <property type="match status" value="1"/>
</dbReference>
<dbReference type="STRING" id="574651.SAMN04487968_10844"/>
<comment type="similarity">
    <text evidence="1">Belongs to the glycosyl hydrolase 3 family.</text>
</comment>
<dbReference type="RefSeq" id="WP_091123977.1">
    <property type="nucleotide sequence ID" value="NZ_FOLB01000008.1"/>
</dbReference>
<keyword evidence="3" id="KW-0378">Hydrolase</keyword>
<dbReference type="InterPro" id="IPR006311">
    <property type="entry name" value="TAT_signal"/>
</dbReference>
<feature type="domain" description="Fibronectin type III-like" evidence="5">
    <location>
        <begin position="724"/>
        <end position="796"/>
    </location>
</feature>
<dbReference type="InterPro" id="IPR036881">
    <property type="entry name" value="Glyco_hydro_3_C_sf"/>
</dbReference>
<dbReference type="InterPro" id="IPR013783">
    <property type="entry name" value="Ig-like_fold"/>
</dbReference>
<accession>A0A1I1K9T8</accession>
<dbReference type="Gene3D" id="3.20.20.300">
    <property type="entry name" value="Glycoside hydrolase, family 3, N-terminal domain"/>
    <property type="match status" value="1"/>
</dbReference>
<protein>
    <submittedName>
        <fullName evidence="6">Beta-glucosidase</fullName>
    </submittedName>
</protein>
<dbReference type="InterPro" id="IPR001764">
    <property type="entry name" value="Glyco_hydro_3_N"/>
</dbReference>
<dbReference type="GO" id="GO:0031222">
    <property type="term" value="P:arabinan catabolic process"/>
    <property type="evidence" value="ECO:0007669"/>
    <property type="project" value="TreeGrafter"/>
</dbReference>
<name>A0A1I1K9T8_9ACTN</name>
<evidence type="ECO:0000313" key="6">
    <source>
        <dbReference type="EMBL" id="SFC57291.1"/>
    </source>
</evidence>
<feature type="signal peptide" evidence="4">
    <location>
        <begin position="1"/>
        <end position="23"/>
    </location>
</feature>
<dbReference type="SUPFAM" id="SSF52279">
    <property type="entry name" value="Beta-D-glucan exohydrolase, C-terminal domain"/>
    <property type="match status" value="1"/>
</dbReference>
<proteinExistence type="inferred from homology"/>
<evidence type="ECO:0000256" key="3">
    <source>
        <dbReference type="ARBA" id="ARBA00022801"/>
    </source>
</evidence>
<keyword evidence="7" id="KW-1185">Reference proteome</keyword>
<dbReference type="GO" id="GO:0009044">
    <property type="term" value="F:xylan 1,4-beta-xylosidase activity"/>
    <property type="evidence" value="ECO:0007669"/>
    <property type="project" value="InterPro"/>
</dbReference>
<dbReference type="Pfam" id="PF01915">
    <property type="entry name" value="Glyco_hydro_3_C"/>
    <property type="match status" value="1"/>
</dbReference>
<dbReference type="AlphaFoldDB" id="A0A1I1K9T8"/>
<dbReference type="InterPro" id="IPR017853">
    <property type="entry name" value="GH"/>
</dbReference>
<dbReference type="PRINTS" id="PR00133">
    <property type="entry name" value="GLHYDRLASE3"/>
</dbReference>
<dbReference type="GO" id="GO:0016020">
    <property type="term" value="C:membrane"/>
    <property type="evidence" value="ECO:0007669"/>
    <property type="project" value="InterPro"/>
</dbReference>
<dbReference type="SUPFAM" id="SSF51445">
    <property type="entry name" value="(Trans)glycosidases"/>
    <property type="match status" value="1"/>
</dbReference>